<reference evidence="1" key="1">
    <citation type="submission" date="2022-06" db="EMBL/GenBank/DDBJ databases">
        <authorList>
            <person name="Legras J.-L."/>
            <person name="Devillers H."/>
            <person name="Grondin C."/>
        </authorList>
    </citation>
    <scope>NUCLEOTIDE SEQUENCE</scope>
    <source>
        <strain evidence="1">CLIB 1444</strain>
    </source>
</reference>
<organism evidence="1 2">
    <name type="scientific">[Candida] jaroonii</name>
    <dbReference type="NCBI Taxonomy" id="467808"/>
    <lineage>
        <taxon>Eukaryota</taxon>
        <taxon>Fungi</taxon>
        <taxon>Dikarya</taxon>
        <taxon>Ascomycota</taxon>
        <taxon>Saccharomycotina</taxon>
        <taxon>Pichiomycetes</taxon>
        <taxon>Debaryomycetaceae</taxon>
        <taxon>Yamadazyma</taxon>
    </lineage>
</organism>
<comment type="caution">
    <text evidence="1">The sequence shown here is derived from an EMBL/GenBank/DDBJ whole genome shotgun (WGS) entry which is preliminary data.</text>
</comment>
<gene>
    <name evidence="1" type="ORF">CLIB1444_19S00870</name>
</gene>
<dbReference type="EMBL" id="CALSDN010000019">
    <property type="protein sequence ID" value="CAH6723741.1"/>
    <property type="molecule type" value="Genomic_DNA"/>
</dbReference>
<protein>
    <submittedName>
        <fullName evidence="1">General negative regulator of transcription subunit 1</fullName>
    </submittedName>
</protein>
<proteinExistence type="predicted"/>
<dbReference type="Proteomes" id="UP001152531">
    <property type="component" value="Unassembled WGS sequence"/>
</dbReference>
<name>A0ACA9YF74_9ASCO</name>
<evidence type="ECO:0000313" key="1">
    <source>
        <dbReference type="EMBL" id="CAH6723741.1"/>
    </source>
</evidence>
<keyword evidence="2" id="KW-1185">Reference proteome</keyword>
<evidence type="ECO:0000313" key="2">
    <source>
        <dbReference type="Proteomes" id="UP001152531"/>
    </source>
</evidence>
<sequence length="1944" mass="220563">MSNFKESLIQLADKANELSPKDILPVLLKNNSNNVVSNLAIIIAEMLIPGSQKLPPTFFHGGNSLPESTAKGYQLRVVLESIDKKFNISWYIVFTKVQEEYLFESSQRNIVPDMLNINQFLSAIDFKNGLLDIFLNYDWYFSKKLVLDFHKLEPKDGAYDLNSSNNLTRCFDEVETTIETQLGKRNIISFINIGKLELHVMNHVMAHNSRDQLSSELSKIFDHHCHTFPEYLLSACLATADKNPFILNIIDSLFSLLIDHNSKFLNQVMMKFKELDNQLALEKLVDYYIVRNSTESLLKVFNIAMELNFIPELVNKAWDKNFKLGLMFTINSSCFGYDIKGQIDTMFNDPNQKPMLLQSVVEILELRCNEDQQQTSNPSIDNYKSLPLPTVYYLLSILGKNNGIIDNEKFKNLQLQLLTCYPRLINFGTGHDEAILENAKNHSGFPEDIELEMKEYYSQLYNKKLDSNTIVDMLVRLKGSDVPRDQDVLACMIHSLLDEYRFFSEYPIDALASTSLLFGALLQKDIIQGTTLTVALNFIWESCNSPPDSHLFKFAAQALYNFKSRLHEYPNYCKRLLDCKSLSTHPLMYKIVQDASNGIPCVDSKKDTSSGEKMNRRIEDSGLKYQSLFPTNQTIGLITQEKPNESVSDKLLFFVNNLTEDNLNGKLGEIKDLLSENFFLWFADYLVGDRAKIEPNYHKLYCDLVNKLDNAILHEYILNVSLSEVSNLIRNFKDTFNERNHLKNLGSWLGQITLASDRPLKRNQIGLKFLLVESFDFKTLNIIIPFVCKILDQAQYSKIFRPPNPWVMGVFKVLVELYECGDLKLNSKFEIEVLLNSFNMKVSEITPSSLIRSHNPNPQALAALFGIQPNGNNLTSEFSKMTDNFVPQFQSHPPIPQMVQNGNRLPEELANQGLNHQAIGQGLGQAQGQAIGHQPIGQGQGVGPNQTPNQGPPQLDTSFSTLIGNTIFTQNPNLRRAFQASLSRAVRECAIPILNRTTESVLTTTEALIKKDFAREGDINKFRKSYQTLALKLSQSMIACNGRKILSETVENTMLQLLSHQINLNDLPLGELNSAIQSNVDLCVDIVNRLAAGHIIESVDDRMRSGIIAREQSHQKGEQFVDNTAGLVNLPLPLGIKAEGLAANQLSIYENFGVNIIRESVPLQSQPPQPQPPQPQPPQPQPPQQQQQQPPMGMVQSIPPNLPHGPMIQEEIMPAEQLFMVISQHCDRLVASSLEVKQSSLSELTPDHPLMQSIGTILSLAQSNALKFPELLLKVAQYAVNCLFTQNNDKKICTEIFVFLLDKLCELSPSTAKDVIWWLVHSTDQRKFNVPVMYSLLKVQLIQPIKLDISLSKFIRETSNPLLVKFAGSLLIKIFKSDASEPEAVATRSEFAMTLDCLARYDGEDGPEVKQAKETRDQLFEMLKLEEDGQFDDMFSQLGYIFTEWVKLISHGGDIEHLKRDFILNLQTNGILTDPELFGLFFKAAIEISIASYPTEQEIKARTLHETTLTVDALGLLIVKILVMFEDDEVVDTIKYLKNIMGVILVALTNDHESPANWNERAYFRFFSSLLSYWNDESILVNDATKHLDGEFFNFIGDVFNSLQPIILPGFTFAWISLISHRMFLPKVLASNNHNTVIKLLSALLRFQAVYSKDEETNDDLINAFFKAIYRIFVGIYHDYPEFLAENYIQLLAIIPMNYLQLRNIVLSATPKDIILESPFTPGLKVERIESIKSLPTVNYPANEELSTKGLKKPIDNYLRIPASGLIKTIYNGLKIPAKSVDFFGFDTINYNLELINGLVLYVTNSKITEMNGNYSFNAKDSHVSIFYDLLNFGSTEFKYHLISSLANQLRYPNVHTHWTLGIFLQFINLKTSWSNNETKSTIQEIIARTLIERHIVQRPHQWGLTILFTELIKNANYNFFSLPFVKNAPPEVKLLLDSLSTSS</sequence>
<accession>A0ACA9YF74</accession>